<organism evidence="1 2">
    <name type="scientific">Reinekea forsetii</name>
    <dbReference type="NCBI Taxonomy" id="1336806"/>
    <lineage>
        <taxon>Bacteria</taxon>
        <taxon>Pseudomonadati</taxon>
        <taxon>Pseudomonadota</taxon>
        <taxon>Gammaproteobacteria</taxon>
        <taxon>Oceanospirillales</taxon>
        <taxon>Saccharospirillaceae</taxon>
        <taxon>Reinekea</taxon>
    </lineage>
</organism>
<proteinExistence type="predicted"/>
<evidence type="ECO:0000313" key="2">
    <source>
        <dbReference type="Proteomes" id="UP000229757"/>
    </source>
</evidence>
<evidence type="ECO:0000313" key="1">
    <source>
        <dbReference type="EMBL" id="ATX75486.1"/>
    </source>
</evidence>
<dbReference type="InterPro" id="IPR013783">
    <property type="entry name" value="Ig-like_fold"/>
</dbReference>
<accession>A0A2K8KRG3</accession>
<dbReference type="SUPFAM" id="SSF49373">
    <property type="entry name" value="Invasin/intimin cell-adhesion fragments"/>
    <property type="match status" value="1"/>
</dbReference>
<gene>
    <name evidence="1" type="ORF">REIFOR_00309</name>
</gene>
<dbReference type="KEGG" id="rfo:REIFOR_00309"/>
<dbReference type="InterPro" id="IPR008964">
    <property type="entry name" value="Invasin/intimin_cell_adhesion"/>
</dbReference>
<dbReference type="AlphaFoldDB" id="A0A2K8KRG3"/>
<dbReference type="EMBL" id="CP011797">
    <property type="protein sequence ID" value="ATX75486.1"/>
    <property type="molecule type" value="Genomic_DNA"/>
</dbReference>
<sequence>MRQCEEIPVNRRLLWLVAPIVMTALVACDPTTEDTNGSAGGTATTTEGVEISLGTGSGGNFNEGIMSASVGAASLSAGGTTTVSVNIVDVSSDNALYSGTPVEVEFDSQCAASGKATFSNPTVITSTGIASTTYQAEGCYGDDTISAKYTTATAAVTISVSPADVNSIGFSALSASSIAYGNSSTEAQPNLSVVVFLLQDARGNPVEGQTVSFEISSTDTNNGVALSNSSDISDSEGLVETRVNAGTAAANLRVVATFSPSVGSAIATQSPAIAVNTGPADWDSFIVGPDTCAVAKAYNIFNLTAQITAVAADRHNNPVADGTEISFWTESGRIEPSCQTTSGSCSATWWSGGGTTLDEGGALGLSTIVAYTVGEDSFVELTMKNGLYDVGETIIAAPEMFHDYDFDLAYDAGQDTYVDYDNSGTYDASNGGIYRGGLCSAAALAAGHCGEESVLVWDSTRITRSTTFMALTPSDSGNWDVTTAAGGAQTFSVAVSDLNGNHPPAGTTLTATSDTVDIEVLNGASPNYCPGGPGSHQFFVRVKPKAADGASSPVKLSVSAGGEVTLDYSATATDDD</sequence>
<protein>
    <submittedName>
        <fullName evidence="1">Ig domain protein-containing protein</fullName>
    </submittedName>
</protein>
<dbReference type="Gene3D" id="2.60.40.10">
    <property type="entry name" value="Immunoglobulins"/>
    <property type="match status" value="2"/>
</dbReference>
<dbReference type="Proteomes" id="UP000229757">
    <property type="component" value="Chromosome"/>
</dbReference>
<dbReference type="PROSITE" id="PS51257">
    <property type="entry name" value="PROKAR_LIPOPROTEIN"/>
    <property type="match status" value="1"/>
</dbReference>
<name>A0A2K8KRG3_9GAMM</name>
<reference evidence="1 2" key="1">
    <citation type="journal article" date="2017" name="Environ. Microbiol.">
        <title>Genomic and physiological analyses of 'Reinekea forsetii' reveal a versatile opportunistic lifestyle during spring algae blooms.</title>
        <authorList>
            <person name="Avci B."/>
            <person name="Hahnke R.L."/>
            <person name="Chafee M."/>
            <person name="Fischer T."/>
            <person name="Gruber-Vodicka H."/>
            <person name="Tegetmeyer H.E."/>
            <person name="Harder J."/>
            <person name="Fuchs B.M."/>
            <person name="Amann R.I."/>
            <person name="Teeling H."/>
        </authorList>
    </citation>
    <scope>NUCLEOTIDE SEQUENCE [LARGE SCALE GENOMIC DNA]</scope>
    <source>
        <strain evidence="1 2">Hel1_31_D35</strain>
    </source>
</reference>
<keyword evidence="2" id="KW-1185">Reference proteome</keyword>